<dbReference type="InterPro" id="IPR019557">
    <property type="entry name" value="AminoTfrase-like_pln_mobile"/>
</dbReference>
<reference evidence="3 4" key="1">
    <citation type="submission" date="2019-07" db="EMBL/GenBank/DDBJ databases">
        <title>De Novo Assembly of kiwifruit Actinidia rufa.</title>
        <authorList>
            <person name="Sugita-Konishi S."/>
            <person name="Sato K."/>
            <person name="Mori E."/>
            <person name="Abe Y."/>
            <person name="Kisaki G."/>
            <person name="Hamano K."/>
            <person name="Suezawa K."/>
            <person name="Otani M."/>
            <person name="Fukuda T."/>
            <person name="Manabe T."/>
            <person name="Gomi K."/>
            <person name="Tabuchi M."/>
            <person name="Akimitsu K."/>
            <person name="Kataoka I."/>
        </authorList>
    </citation>
    <scope>NUCLEOTIDE SEQUENCE [LARGE SCALE GENOMIC DNA]</scope>
    <source>
        <strain evidence="4">cv. Fuchu</strain>
    </source>
</reference>
<comment type="caution">
    <text evidence="3">The sequence shown here is derived from an EMBL/GenBank/DDBJ whole genome shotgun (WGS) entry which is preliminary data.</text>
</comment>
<dbReference type="OrthoDB" id="1751334at2759"/>
<organism evidence="3 4">
    <name type="scientific">Actinidia rufa</name>
    <dbReference type="NCBI Taxonomy" id="165716"/>
    <lineage>
        <taxon>Eukaryota</taxon>
        <taxon>Viridiplantae</taxon>
        <taxon>Streptophyta</taxon>
        <taxon>Embryophyta</taxon>
        <taxon>Tracheophyta</taxon>
        <taxon>Spermatophyta</taxon>
        <taxon>Magnoliopsida</taxon>
        <taxon>eudicotyledons</taxon>
        <taxon>Gunneridae</taxon>
        <taxon>Pentapetalae</taxon>
        <taxon>asterids</taxon>
        <taxon>Ericales</taxon>
        <taxon>Actinidiaceae</taxon>
        <taxon>Actinidia</taxon>
    </lineage>
</organism>
<name>A0A7J0GEC7_9ERIC</name>
<feature type="region of interest" description="Disordered" evidence="1">
    <location>
        <begin position="1"/>
        <end position="20"/>
    </location>
</feature>
<evidence type="ECO:0000256" key="1">
    <source>
        <dbReference type="SAM" id="MobiDB-lite"/>
    </source>
</evidence>
<dbReference type="PANTHER" id="PTHR46033">
    <property type="entry name" value="PROTEIN MAIN-LIKE 2"/>
    <property type="match status" value="1"/>
</dbReference>
<proteinExistence type="predicted"/>
<protein>
    <recommendedName>
        <fullName evidence="2">Aminotransferase-like plant mobile domain-containing protein</fullName>
    </recommendedName>
</protein>
<gene>
    <name evidence="3" type="ORF">Acr_20g0009710</name>
</gene>
<dbReference type="PANTHER" id="PTHR46033:SF8">
    <property type="entry name" value="PROTEIN MAINTENANCE OF MERISTEMS-LIKE"/>
    <property type="match status" value="1"/>
</dbReference>
<dbReference type="Pfam" id="PF10536">
    <property type="entry name" value="PMD"/>
    <property type="match status" value="1"/>
</dbReference>
<evidence type="ECO:0000313" key="4">
    <source>
        <dbReference type="Proteomes" id="UP000585474"/>
    </source>
</evidence>
<sequence length="234" mass="26390">MLSPSVSVQNRKPLRLPPPPLSSLTYSLSHSPFTPTSEPLTPPPPRFILEAHYRTCIMLLQVEMTWQCLYTDDIIIASVPACYKASDLWLAQIPLHCFDIVEIHYPDRVMQQFGISQHIPDYVYYFLWETRKVASTPREGVDEMGRVRANTTLDLCRRGLQEAGEVEHLDAALVEDEIVLQEWGQIFRDAGPSTSVSSTSMSWDNGSAPGPSLIRSGRDPSTTAPSQSTRWDNW</sequence>
<accession>A0A7J0GEC7</accession>
<dbReference type="AlphaFoldDB" id="A0A7J0GEC7"/>
<feature type="compositionally biased region" description="Polar residues" evidence="1">
    <location>
        <begin position="219"/>
        <end position="234"/>
    </location>
</feature>
<dbReference type="Proteomes" id="UP000585474">
    <property type="component" value="Unassembled WGS sequence"/>
</dbReference>
<feature type="region of interest" description="Disordered" evidence="1">
    <location>
        <begin position="194"/>
        <end position="234"/>
    </location>
</feature>
<feature type="domain" description="Aminotransferase-like plant mobile" evidence="2">
    <location>
        <begin position="63"/>
        <end position="127"/>
    </location>
</feature>
<dbReference type="InterPro" id="IPR044824">
    <property type="entry name" value="MAIN-like"/>
</dbReference>
<evidence type="ECO:0000313" key="3">
    <source>
        <dbReference type="EMBL" id="GFZ09163.1"/>
    </source>
</evidence>
<keyword evidence="4" id="KW-1185">Reference proteome</keyword>
<dbReference type="GO" id="GO:0010073">
    <property type="term" value="P:meristem maintenance"/>
    <property type="evidence" value="ECO:0007669"/>
    <property type="project" value="InterPro"/>
</dbReference>
<dbReference type="EMBL" id="BJWL01000020">
    <property type="protein sequence ID" value="GFZ09163.1"/>
    <property type="molecule type" value="Genomic_DNA"/>
</dbReference>
<feature type="compositionally biased region" description="Polar residues" evidence="1">
    <location>
        <begin position="1"/>
        <end position="10"/>
    </location>
</feature>
<evidence type="ECO:0000259" key="2">
    <source>
        <dbReference type="Pfam" id="PF10536"/>
    </source>
</evidence>